<proteinExistence type="predicted"/>
<feature type="signal peptide" evidence="1">
    <location>
        <begin position="1"/>
        <end position="18"/>
    </location>
</feature>
<organism evidence="2 3">
    <name type="scientific">Porites lobata</name>
    <dbReference type="NCBI Taxonomy" id="104759"/>
    <lineage>
        <taxon>Eukaryota</taxon>
        <taxon>Metazoa</taxon>
        <taxon>Cnidaria</taxon>
        <taxon>Anthozoa</taxon>
        <taxon>Hexacorallia</taxon>
        <taxon>Scleractinia</taxon>
        <taxon>Fungiina</taxon>
        <taxon>Poritidae</taxon>
        <taxon>Porites</taxon>
    </lineage>
</organism>
<accession>A0ABN8PA57</accession>
<feature type="chain" id="PRO_5047238754" evidence="1">
    <location>
        <begin position="19"/>
        <end position="68"/>
    </location>
</feature>
<evidence type="ECO:0000313" key="2">
    <source>
        <dbReference type="EMBL" id="CAH3139235.1"/>
    </source>
</evidence>
<gene>
    <name evidence="2" type="ORF">PLOB_00040536</name>
</gene>
<feature type="non-terminal residue" evidence="2">
    <location>
        <position position="68"/>
    </location>
</feature>
<comment type="caution">
    <text evidence="2">The sequence shown here is derived from an EMBL/GenBank/DDBJ whole genome shotgun (WGS) entry which is preliminary data.</text>
</comment>
<evidence type="ECO:0000256" key="1">
    <source>
        <dbReference type="SAM" id="SignalP"/>
    </source>
</evidence>
<dbReference type="EMBL" id="CALNXK010000062">
    <property type="protein sequence ID" value="CAH3139235.1"/>
    <property type="molecule type" value="Genomic_DNA"/>
</dbReference>
<evidence type="ECO:0000313" key="3">
    <source>
        <dbReference type="Proteomes" id="UP001159405"/>
    </source>
</evidence>
<name>A0ABN8PA57_9CNID</name>
<keyword evidence="3" id="KW-1185">Reference proteome</keyword>
<dbReference type="Proteomes" id="UP001159405">
    <property type="component" value="Unassembled WGS sequence"/>
</dbReference>
<sequence length="68" mass="7869">MIFVQSLCCLFCLKSTKGLFTTKLLSFWKTTIFLRITSLDLGKVILLHLIRDDILKAMNWSECTTKLL</sequence>
<reference evidence="2 3" key="1">
    <citation type="submission" date="2022-05" db="EMBL/GenBank/DDBJ databases">
        <authorList>
            <consortium name="Genoscope - CEA"/>
            <person name="William W."/>
        </authorList>
    </citation>
    <scope>NUCLEOTIDE SEQUENCE [LARGE SCALE GENOMIC DNA]</scope>
</reference>
<keyword evidence="1" id="KW-0732">Signal</keyword>
<protein>
    <submittedName>
        <fullName evidence="2">Uncharacterized protein</fullName>
    </submittedName>
</protein>